<dbReference type="GO" id="GO:0043456">
    <property type="term" value="P:regulation of pentose-phosphate shunt"/>
    <property type="evidence" value="ECO:0007669"/>
    <property type="project" value="TreeGrafter"/>
</dbReference>
<keyword evidence="1" id="KW-0378">Hydrolase</keyword>
<dbReference type="EMBL" id="SOBK01000007">
    <property type="protein sequence ID" value="TDT87808.1"/>
    <property type="molecule type" value="Genomic_DNA"/>
</dbReference>
<dbReference type="KEGG" id="dej:AWY79_02735"/>
<dbReference type="GO" id="GO:0004331">
    <property type="term" value="F:fructose-2,6-bisphosphate 2-phosphatase activity"/>
    <property type="evidence" value="ECO:0007669"/>
    <property type="project" value="TreeGrafter"/>
</dbReference>
<dbReference type="GO" id="GO:0045820">
    <property type="term" value="P:negative regulation of glycolytic process"/>
    <property type="evidence" value="ECO:0007669"/>
    <property type="project" value="TreeGrafter"/>
</dbReference>
<dbReference type="Gene3D" id="3.40.50.1240">
    <property type="entry name" value="Phosphoglycerate mutase-like"/>
    <property type="match status" value="1"/>
</dbReference>
<evidence type="ECO:0000256" key="3">
    <source>
        <dbReference type="PIRSR" id="PIRSR613078-2"/>
    </source>
</evidence>
<dbReference type="EMBL" id="CP014206">
    <property type="protein sequence ID" value="AMK10107.1"/>
    <property type="molecule type" value="Genomic_DNA"/>
</dbReference>
<dbReference type="RefSeq" id="WP_066799930.1">
    <property type="nucleotide sequence ID" value="NZ_CP014206.1"/>
</dbReference>
<dbReference type="SUPFAM" id="SSF53254">
    <property type="entry name" value="Phosphoglycerate mutase-like"/>
    <property type="match status" value="1"/>
</dbReference>
<evidence type="ECO:0000313" key="6">
    <source>
        <dbReference type="Proteomes" id="UP000055611"/>
    </source>
</evidence>
<feature type="binding site" evidence="3">
    <location>
        <begin position="8"/>
        <end position="15"/>
    </location>
    <ligand>
        <name>substrate</name>
    </ligand>
</feature>
<dbReference type="Proteomes" id="UP000295506">
    <property type="component" value="Unassembled WGS sequence"/>
</dbReference>
<feature type="active site" description="Tele-phosphohistidine intermediate" evidence="2">
    <location>
        <position position="9"/>
    </location>
</feature>
<evidence type="ECO:0000313" key="7">
    <source>
        <dbReference type="Proteomes" id="UP000295506"/>
    </source>
</evidence>
<accession>A0A126QJZ1</accession>
<dbReference type="Proteomes" id="UP000055611">
    <property type="component" value="Chromosome"/>
</dbReference>
<dbReference type="OrthoDB" id="9781415at2"/>
<feature type="binding site" evidence="3">
    <location>
        <position position="93"/>
    </location>
    <ligand>
        <name>substrate</name>
    </ligand>
</feature>
<dbReference type="GO" id="GO:0005829">
    <property type="term" value="C:cytosol"/>
    <property type="evidence" value="ECO:0007669"/>
    <property type="project" value="TreeGrafter"/>
</dbReference>
<reference evidence="5 7" key="2">
    <citation type="submission" date="2019-03" db="EMBL/GenBank/DDBJ databases">
        <title>Genomic Encyclopedia of Type Strains, Phase IV (KMG-IV): sequencing the most valuable type-strain genomes for metagenomic binning, comparative biology and taxonomic classification.</title>
        <authorList>
            <person name="Goeker M."/>
        </authorList>
    </citation>
    <scope>NUCLEOTIDE SEQUENCE [LARGE SCALE GENOMIC DNA]</scope>
    <source>
        <strain evidence="5 7">DSM 101483</strain>
    </source>
</reference>
<dbReference type="SMART" id="SM00855">
    <property type="entry name" value="PGAM"/>
    <property type="match status" value="1"/>
</dbReference>
<keyword evidence="6" id="KW-1185">Reference proteome</keyword>
<evidence type="ECO:0000256" key="1">
    <source>
        <dbReference type="ARBA" id="ARBA00022801"/>
    </source>
</evidence>
<dbReference type="PANTHER" id="PTHR46517">
    <property type="entry name" value="FRUCTOSE-2,6-BISPHOSPHATASE TIGAR"/>
    <property type="match status" value="1"/>
</dbReference>
<proteinExistence type="predicted"/>
<dbReference type="InterPro" id="IPR029033">
    <property type="entry name" value="His_PPase_superfam"/>
</dbReference>
<feature type="binding site" evidence="3">
    <location>
        <position position="58"/>
    </location>
    <ligand>
        <name>substrate</name>
    </ligand>
</feature>
<feature type="active site" description="Proton donor/acceptor" evidence="2">
    <location>
        <position position="82"/>
    </location>
</feature>
<reference evidence="4 6" key="1">
    <citation type="journal article" date="2016" name="Front. Microbiol.">
        <title>Genome Sequence of the Piezophilic, Mesophilic Sulfate-Reducing Bacterium Desulfovibrio indicus J2T.</title>
        <authorList>
            <person name="Cao J."/>
            <person name="Maignien L."/>
            <person name="Shao Z."/>
            <person name="Alain K."/>
            <person name="Jebbar M."/>
        </authorList>
    </citation>
    <scope>NUCLEOTIDE SEQUENCE [LARGE SCALE GENOMIC DNA]</scope>
    <source>
        <strain evidence="4 6">J2</strain>
    </source>
</reference>
<dbReference type="AlphaFoldDB" id="A0A126QJZ1"/>
<dbReference type="InterPro" id="IPR013078">
    <property type="entry name" value="His_Pase_superF_clade-1"/>
</dbReference>
<gene>
    <name evidence="4" type="ORF">AWY79_02735</name>
    <name evidence="5" type="ORF">EDC59_1073</name>
</gene>
<evidence type="ECO:0000313" key="5">
    <source>
        <dbReference type="EMBL" id="TDT87808.1"/>
    </source>
</evidence>
<organism evidence="5 7">
    <name type="scientific">Pseudodesulfovibrio indicus</name>
    <dbReference type="NCBI Taxonomy" id="1716143"/>
    <lineage>
        <taxon>Bacteria</taxon>
        <taxon>Pseudomonadati</taxon>
        <taxon>Thermodesulfobacteriota</taxon>
        <taxon>Desulfovibrionia</taxon>
        <taxon>Desulfovibrionales</taxon>
        <taxon>Desulfovibrionaceae</taxon>
    </lineage>
</organism>
<protein>
    <submittedName>
        <fullName evidence="5">Phosphoglycerate mutase</fullName>
    </submittedName>
</protein>
<dbReference type="CDD" id="cd07067">
    <property type="entry name" value="HP_PGM_like"/>
    <property type="match status" value="1"/>
</dbReference>
<evidence type="ECO:0000256" key="2">
    <source>
        <dbReference type="PIRSR" id="PIRSR613078-1"/>
    </source>
</evidence>
<evidence type="ECO:0000313" key="4">
    <source>
        <dbReference type="EMBL" id="AMK10107.1"/>
    </source>
</evidence>
<dbReference type="InterPro" id="IPR051695">
    <property type="entry name" value="Phosphoglycerate_Mutase"/>
</dbReference>
<sequence>MTTYFCMRHGLTDWNRDRRIQGNTDIPLNEEGRGMARAWAGSLAGGGLDCILTSALSRARETAAIINETLGLPVFEDPRLGEQDWGDWTGLTKPELKELRKKVGREEYRGFGFRPQGGESRDEVLMRACDALIDFSVAHPGESVLVVTHNGVLKCLTYALSGLEFMPSDPVPFKPYRLHRIECLDNELALGELNMEL</sequence>
<name>A0A126QJZ1_9BACT</name>
<dbReference type="PANTHER" id="PTHR46517:SF1">
    <property type="entry name" value="FRUCTOSE-2,6-BISPHOSPHATASE TIGAR"/>
    <property type="match status" value="1"/>
</dbReference>
<dbReference type="Pfam" id="PF00300">
    <property type="entry name" value="His_Phos_1"/>
    <property type="match status" value="1"/>
</dbReference>